<sequence>GNPDYESKASYSFTVVATDAAGNASDQVVTLGINNLDEVAPTVTSGTTAPAINENSGAGQVIYTATATDTADISGGVTFSLKAGSDAGLTIDATTGAVTLTGNPDFENKASYSFTVVATDAAGNASDQVVTLGINNLD</sequence>
<dbReference type="SUPFAM" id="SSF49313">
    <property type="entry name" value="Cadherin-like"/>
    <property type="match status" value="1"/>
</dbReference>
<dbReference type="PANTHER" id="PTHR24025">
    <property type="entry name" value="DESMOGLEIN FAMILY MEMBER"/>
    <property type="match status" value="1"/>
</dbReference>
<feature type="non-terminal residue" evidence="9">
    <location>
        <position position="1"/>
    </location>
</feature>
<reference evidence="9" key="1">
    <citation type="submission" date="2022-05" db="EMBL/GenBank/DDBJ databases">
        <title>Description of a novel species of Leclercia; Leclercia tamurae and the Proposal for a Novel Genus Silvania gen. nov. Containing Two Novel Species Silvania hatchlandensis sp. nov. and Silvania confinis sp. nov. Isolated from the Rhizosphere of Oak.</title>
        <authorList>
            <person name="Maddock D.W."/>
            <person name="Brady C.L."/>
            <person name="Denman S."/>
            <person name="Arnold D."/>
        </authorList>
    </citation>
    <scope>NUCLEOTIDE SEQUENCE</scope>
    <source>
        <strain evidence="9">H6S3</strain>
    </source>
</reference>
<name>A0ABT2R5G4_9ENTR</name>
<keyword evidence="3" id="KW-0677">Repeat</keyword>
<comment type="caution">
    <text evidence="9">The sequence shown here is derived from an EMBL/GenBank/DDBJ whole genome shotgun (WGS) entry which is preliminary data.</text>
</comment>
<feature type="non-terminal residue" evidence="9">
    <location>
        <position position="138"/>
    </location>
</feature>
<dbReference type="Pfam" id="PF00028">
    <property type="entry name" value="Cadherin"/>
    <property type="match status" value="1"/>
</dbReference>
<dbReference type="EMBL" id="JAMHKS010000034">
    <property type="protein sequence ID" value="MCU6676099.1"/>
    <property type="molecule type" value="Genomic_DNA"/>
</dbReference>
<gene>
    <name evidence="9" type="ORF">M8318_00170</name>
</gene>
<dbReference type="PRINTS" id="PR00205">
    <property type="entry name" value="CADHERIN"/>
</dbReference>
<keyword evidence="5" id="KW-0130">Cell adhesion</keyword>
<keyword evidence="7" id="KW-0472">Membrane</keyword>
<proteinExistence type="predicted"/>
<feature type="domain" description="Cadherin" evidence="8">
    <location>
        <begin position="44"/>
        <end position="138"/>
    </location>
</feature>
<protein>
    <submittedName>
        <fullName evidence="9">Cadherin domain-containing protein</fullName>
    </submittedName>
</protein>
<evidence type="ECO:0000313" key="10">
    <source>
        <dbReference type="Proteomes" id="UP001062027"/>
    </source>
</evidence>
<evidence type="ECO:0000256" key="7">
    <source>
        <dbReference type="ARBA" id="ARBA00023136"/>
    </source>
</evidence>
<evidence type="ECO:0000259" key="8">
    <source>
        <dbReference type="PROSITE" id="PS50268"/>
    </source>
</evidence>
<evidence type="ECO:0000256" key="4">
    <source>
        <dbReference type="ARBA" id="ARBA00022837"/>
    </source>
</evidence>
<dbReference type="CDD" id="cd11304">
    <property type="entry name" value="Cadherin_repeat"/>
    <property type="match status" value="1"/>
</dbReference>
<keyword evidence="2" id="KW-0812">Transmembrane</keyword>
<dbReference type="PANTHER" id="PTHR24025:SF23">
    <property type="entry name" value="NEURAL-CADHERIN"/>
    <property type="match status" value="1"/>
</dbReference>
<evidence type="ECO:0000256" key="3">
    <source>
        <dbReference type="ARBA" id="ARBA00022737"/>
    </source>
</evidence>
<dbReference type="PROSITE" id="PS50268">
    <property type="entry name" value="CADHERIN_2"/>
    <property type="match status" value="1"/>
</dbReference>
<keyword evidence="10" id="KW-1185">Reference proteome</keyword>
<evidence type="ECO:0000256" key="6">
    <source>
        <dbReference type="ARBA" id="ARBA00022989"/>
    </source>
</evidence>
<dbReference type="InterPro" id="IPR050971">
    <property type="entry name" value="Cadherin-domain_protein"/>
</dbReference>
<evidence type="ECO:0000313" key="9">
    <source>
        <dbReference type="EMBL" id="MCU6676099.1"/>
    </source>
</evidence>
<accession>A0ABT2R5G4</accession>
<dbReference type="Proteomes" id="UP001062027">
    <property type="component" value="Unassembled WGS sequence"/>
</dbReference>
<keyword evidence="4" id="KW-0106">Calcium</keyword>
<keyword evidence="6" id="KW-1133">Transmembrane helix</keyword>
<evidence type="ECO:0000256" key="1">
    <source>
        <dbReference type="ARBA" id="ARBA00004370"/>
    </source>
</evidence>
<evidence type="ECO:0000256" key="5">
    <source>
        <dbReference type="ARBA" id="ARBA00022889"/>
    </source>
</evidence>
<evidence type="ECO:0000256" key="2">
    <source>
        <dbReference type="ARBA" id="ARBA00022692"/>
    </source>
</evidence>
<dbReference type="InterPro" id="IPR002126">
    <property type="entry name" value="Cadherin-like_dom"/>
</dbReference>
<dbReference type="Gene3D" id="2.60.40.60">
    <property type="entry name" value="Cadherins"/>
    <property type="match status" value="1"/>
</dbReference>
<dbReference type="InterPro" id="IPR015919">
    <property type="entry name" value="Cadherin-like_sf"/>
</dbReference>
<comment type="subcellular location">
    <subcellularLocation>
        <location evidence="1">Membrane</location>
    </subcellularLocation>
</comment>
<organism evidence="9 10">
    <name type="scientific">Leclercia tamurae</name>
    <dbReference type="NCBI Taxonomy" id="2926467"/>
    <lineage>
        <taxon>Bacteria</taxon>
        <taxon>Pseudomonadati</taxon>
        <taxon>Pseudomonadota</taxon>
        <taxon>Gammaproteobacteria</taxon>
        <taxon>Enterobacterales</taxon>
        <taxon>Enterobacteriaceae</taxon>
        <taxon>Leclercia</taxon>
    </lineage>
</organism>
<dbReference type="RefSeq" id="WP_262660569.1">
    <property type="nucleotide sequence ID" value="NZ_JAMHKS010000034.1"/>
</dbReference>